<evidence type="ECO:0000313" key="2">
    <source>
        <dbReference type="EMBL" id="QEG56963.1"/>
    </source>
</evidence>
<protein>
    <submittedName>
        <fullName evidence="2">Uncharacterized protein</fullName>
    </submittedName>
</protein>
<keyword evidence="1" id="KW-1133">Transmembrane helix</keyword>
<feature type="transmembrane region" description="Helical" evidence="1">
    <location>
        <begin position="105"/>
        <end position="126"/>
    </location>
</feature>
<organism evidence="2">
    <name type="scientific">Porodaedalea pini</name>
    <dbReference type="NCBI Taxonomy" id="108901"/>
    <lineage>
        <taxon>Eukaryota</taxon>
        <taxon>Fungi</taxon>
        <taxon>Dikarya</taxon>
        <taxon>Basidiomycota</taxon>
        <taxon>Agaricomycotina</taxon>
        <taxon>Agaricomycetes</taxon>
        <taxon>Hymenochaetales</taxon>
        <taxon>Hymenochaetaceae</taxon>
        <taxon>Porodaedalea</taxon>
    </lineage>
</organism>
<feature type="transmembrane region" description="Helical" evidence="1">
    <location>
        <begin position="12"/>
        <end position="33"/>
    </location>
</feature>
<accession>A0A5B9RC40</accession>
<feature type="transmembrane region" description="Helical" evidence="1">
    <location>
        <begin position="280"/>
        <end position="303"/>
    </location>
</feature>
<proteinExistence type="predicted"/>
<dbReference type="AlphaFoldDB" id="A0A5B9RC40"/>
<keyword evidence="1" id="KW-0472">Membrane</keyword>
<reference evidence="2" key="1">
    <citation type="journal article" date="2019" name="Genome Biol. Evol.">
        <title>Evidence of extensive intraspecific noncoding reshuffling in a 169-kb mitochondrial genome of a basidiomycetous fungus.</title>
        <authorList>
            <person name="Lee H.H."/>
            <person name="Ke H.M."/>
            <person name="Lin C.I."/>
            <person name="Lee T.J."/>
            <person name="Chung C.L."/>
            <person name="Tsai I.J."/>
        </authorList>
    </citation>
    <scope>NUCLEOTIDE SEQUENCE</scope>
    <source>
        <strain evidence="2">BCRC 35384</strain>
    </source>
</reference>
<evidence type="ECO:0000256" key="1">
    <source>
        <dbReference type="SAM" id="Phobius"/>
    </source>
</evidence>
<sequence length="366" mass="41524">MMNINLNINFLITNILLIFVVSFVLHFCVFYSMQIGLFGVKIQNKYITYFKQNSLLFIIIPFVISFLILNYMEYNTILLDDKPVIIKASVGDTEVELTGEFFKTILTNLGAAGVYASSARIAAALVSKTNLKLLPRIGIIGGTSTGFTASYLVLTNTIHSFADTVVTAPTGKVKLSFEIKDLKTAGGDALNTEQAKNVLSRWVDEPSLLKNNKFSNFVYKNLEDRHEITVNSEQTSRVVSELNTNDPDWINKFINSPLEKGDILNIPFVKSVIEIISTNLILHFVIIYLLIMLVIIFSCKIIIDKEINFNKVLDYPLGKYIHKFLTFYVNIWRNSANIWIYFILFCLIIFNCSSAYSFYKILAVTL</sequence>
<name>A0A5B9RC40_9AGAM</name>
<feature type="transmembrane region" description="Helical" evidence="1">
    <location>
        <begin position="338"/>
        <end position="359"/>
    </location>
</feature>
<keyword evidence="2" id="KW-0496">Mitochondrion</keyword>
<gene>
    <name evidence="2" type="ORF">PPIT_000080</name>
</gene>
<dbReference type="EMBL" id="MK623257">
    <property type="protein sequence ID" value="QEG56963.1"/>
    <property type="molecule type" value="Genomic_DNA"/>
</dbReference>
<keyword evidence="1" id="KW-0812">Transmembrane</keyword>
<geneLocation type="mitochondrion" evidence="2"/>
<feature type="transmembrane region" description="Helical" evidence="1">
    <location>
        <begin position="54"/>
        <end position="72"/>
    </location>
</feature>
<reference evidence="2" key="2">
    <citation type="submission" date="2019-03" db="EMBL/GenBank/DDBJ databases">
        <authorList>
            <person name="Lee H.-H."/>
            <person name="Tsai I.J."/>
        </authorList>
    </citation>
    <scope>NUCLEOTIDE SEQUENCE</scope>
    <source>
        <strain evidence="2">BCRC 35384</strain>
    </source>
</reference>